<organism evidence="3 4">
    <name type="scientific">Polynucleobacter asymbioticus</name>
    <dbReference type="NCBI Taxonomy" id="576611"/>
    <lineage>
        <taxon>Bacteria</taxon>
        <taxon>Pseudomonadati</taxon>
        <taxon>Pseudomonadota</taxon>
        <taxon>Betaproteobacteria</taxon>
        <taxon>Burkholderiales</taxon>
        <taxon>Burkholderiaceae</taxon>
        <taxon>Polynucleobacter</taxon>
    </lineage>
</organism>
<name>A0AAC9IT89_9BURK</name>
<dbReference type="InterPro" id="IPR001296">
    <property type="entry name" value="Glyco_trans_1"/>
</dbReference>
<dbReference type="Gene3D" id="3.40.50.2000">
    <property type="entry name" value="Glycogen Phosphorylase B"/>
    <property type="match status" value="2"/>
</dbReference>
<feature type="domain" description="Glycosyl transferase family 1" evidence="2">
    <location>
        <begin position="77"/>
        <end position="216"/>
    </location>
</feature>
<dbReference type="Proteomes" id="UP000182060">
    <property type="component" value="Chromosome"/>
</dbReference>
<evidence type="ECO:0000313" key="3">
    <source>
        <dbReference type="EMBL" id="APC00487.1"/>
    </source>
</evidence>
<protein>
    <recommendedName>
        <fullName evidence="2">Glycosyl transferase family 1 domain-containing protein</fullName>
    </recommendedName>
</protein>
<dbReference type="PANTHER" id="PTHR46401:SF2">
    <property type="entry name" value="GLYCOSYLTRANSFERASE WBBK-RELATED"/>
    <property type="match status" value="1"/>
</dbReference>
<dbReference type="SUPFAM" id="SSF53756">
    <property type="entry name" value="UDP-Glycosyltransferase/glycogen phosphorylase"/>
    <property type="match status" value="1"/>
</dbReference>
<evidence type="ECO:0000313" key="4">
    <source>
        <dbReference type="Proteomes" id="UP000182060"/>
    </source>
</evidence>
<dbReference type="Pfam" id="PF00534">
    <property type="entry name" value="Glycos_transf_1"/>
    <property type="match status" value="1"/>
</dbReference>
<dbReference type="PANTHER" id="PTHR46401">
    <property type="entry name" value="GLYCOSYLTRANSFERASE WBBK-RELATED"/>
    <property type="match status" value="1"/>
</dbReference>
<keyword evidence="1" id="KW-0808">Transferase</keyword>
<reference evidence="3" key="1">
    <citation type="journal article" date="2017" name="Appl. Environ. Microbiol.">
        <title>Microdiversification of a pelagic Polynucleobacter species is mainly driven by acquisition of genomic islands from a partially interspecific gene pool.</title>
        <authorList>
            <person name="Hoetzinger M."/>
            <person name="Hahn M.W."/>
            <person name="Jezberova J."/>
            <person name="Schmidt J."/>
            <person name="Koll U."/>
        </authorList>
    </citation>
    <scope>NUCLEOTIDE SEQUENCE</scope>
    <source>
        <strain evidence="3">MWH-RechtKol4</strain>
    </source>
</reference>
<dbReference type="GO" id="GO:0016757">
    <property type="term" value="F:glycosyltransferase activity"/>
    <property type="evidence" value="ECO:0007669"/>
    <property type="project" value="InterPro"/>
</dbReference>
<dbReference type="AlphaFoldDB" id="A0AAC9IT89"/>
<gene>
    <name evidence="3" type="ORF">AOC25_02045</name>
</gene>
<dbReference type="EMBL" id="CP015017">
    <property type="protein sequence ID" value="APC00487.1"/>
    <property type="molecule type" value="Genomic_DNA"/>
</dbReference>
<dbReference type="GO" id="GO:0009103">
    <property type="term" value="P:lipopolysaccharide biosynthetic process"/>
    <property type="evidence" value="ECO:0007669"/>
    <property type="project" value="TreeGrafter"/>
</dbReference>
<evidence type="ECO:0000256" key="1">
    <source>
        <dbReference type="ARBA" id="ARBA00022679"/>
    </source>
</evidence>
<sequence length="244" mass="27557">MHHDPLETYPFLKADLFLPKWHQASKIICLNSTQKQFLDGHNIKSSVVIPHGVDRDVFPVPEKPREFLGGKIVLGVVSKRYPRGIKGEARLLSLFDALDAKKFSFIFLGEDRWQDTVKALEKGFEVECYETLPYTLYGEVYAKMSALLILSEFEGGPACLPEALGSGLPVLARPVGMVPDWVVNHSNGLILSELDWIEQIMSLVNNERLLNTLNQGAFEGAHSYPSWQEVISRHYAVYRELLSQ</sequence>
<accession>A0AAC9IT89</accession>
<proteinExistence type="predicted"/>
<evidence type="ECO:0000259" key="2">
    <source>
        <dbReference type="Pfam" id="PF00534"/>
    </source>
</evidence>